<comment type="caution">
    <text evidence="1">The sequence shown here is derived from an EMBL/GenBank/DDBJ whole genome shotgun (WGS) entry which is preliminary data.</text>
</comment>
<organism evidence="1 2">
    <name type="scientific">Elysia crispata</name>
    <name type="common">lettuce slug</name>
    <dbReference type="NCBI Taxonomy" id="231223"/>
    <lineage>
        <taxon>Eukaryota</taxon>
        <taxon>Metazoa</taxon>
        <taxon>Spiralia</taxon>
        <taxon>Lophotrochozoa</taxon>
        <taxon>Mollusca</taxon>
        <taxon>Gastropoda</taxon>
        <taxon>Heterobranchia</taxon>
        <taxon>Euthyneura</taxon>
        <taxon>Panpulmonata</taxon>
        <taxon>Sacoglossa</taxon>
        <taxon>Placobranchoidea</taxon>
        <taxon>Plakobranchidae</taxon>
        <taxon>Elysia</taxon>
    </lineage>
</organism>
<sequence length="162" mass="17639">MALETCFLRIGGLLQVKTENCHISSETAGASHRKRKCCKARRVEPVAIDREIGRLPGGGDEEADSETLVAVQTGNEARAIAGYKTGYVTQRSASCSSHVVLSVIWTTHTQGKHDVSHIQGIQWELSDPHPSRIRGLNEACPLVKSGQASRCINHVQSSRQLL</sequence>
<evidence type="ECO:0000313" key="1">
    <source>
        <dbReference type="EMBL" id="KAK3761667.1"/>
    </source>
</evidence>
<accession>A0AAE0Z4G9</accession>
<evidence type="ECO:0000313" key="2">
    <source>
        <dbReference type="Proteomes" id="UP001283361"/>
    </source>
</evidence>
<proteinExistence type="predicted"/>
<reference evidence="1" key="1">
    <citation type="journal article" date="2023" name="G3 (Bethesda)">
        <title>A reference genome for the long-term kleptoplast-retaining sea slug Elysia crispata morphotype clarki.</title>
        <authorList>
            <person name="Eastman K.E."/>
            <person name="Pendleton A.L."/>
            <person name="Shaikh M.A."/>
            <person name="Suttiyut T."/>
            <person name="Ogas R."/>
            <person name="Tomko P."/>
            <person name="Gavelis G."/>
            <person name="Widhalm J.R."/>
            <person name="Wisecaver J.H."/>
        </authorList>
    </citation>
    <scope>NUCLEOTIDE SEQUENCE</scope>
    <source>
        <strain evidence="1">ECLA1</strain>
    </source>
</reference>
<keyword evidence="2" id="KW-1185">Reference proteome</keyword>
<name>A0AAE0Z4G9_9GAST</name>
<dbReference type="EMBL" id="JAWDGP010004860">
    <property type="protein sequence ID" value="KAK3761667.1"/>
    <property type="molecule type" value="Genomic_DNA"/>
</dbReference>
<dbReference type="Proteomes" id="UP001283361">
    <property type="component" value="Unassembled WGS sequence"/>
</dbReference>
<gene>
    <name evidence="1" type="ORF">RRG08_048061</name>
</gene>
<dbReference type="AlphaFoldDB" id="A0AAE0Z4G9"/>
<protein>
    <submittedName>
        <fullName evidence="1">Uncharacterized protein</fullName>
    </submittedName>
</protein>